<protein>
    <submittedName>
        <fullName evidence="1">Uncharacterized protein</fullName>
    </submittedName>
</protein>
<feature type="non-terminal residue" evidence="1">
    <location>
        <position position="1"/>
    </location>
</feature>
<sequence>KGKGHETWPKTVAGEKAAGFEIYKQDERYYSRKKMNLPAGFEIEDQQQDFAAAEHYAETGRWPSTEPYRKNLWEALQHSWKRAGIASKTGLAGLMQAELELNLMPSPMFMGGLKMSPTEKKALKEWSTSTIEKADQYYEEHPEEAMQLDEDAGFLATTWDVVSHPEKMLQGVVESIPLIVEAAIGTAVAGPVGGIAVMAQPIIGNTYQTARKKGTDPFPAFMQATLTGYGEAAIEQYTFGKKIGLAKGIGKIVKSGWRILWEAVKLYTRGTAEEGTQKFNENLWNWVFTDRSQILTEGVMQAAAVGGPLETVVGGAFAGGGMMLGKGETGGLVPNSEKIRRVEALRNRVNESSLSDDEKVELYAEFEKTIQDVLAGKFDSGPVEIEVKEA</sequence>
<dbReference type="AlphaFoldDB" id="A0A0F8YN56"/>
<dbReference type="EMBL" id="LAZR01055980">
    <property type="protein sequence ID" value="KKK75175.1"/>
    <property type="molecule type" value="Genomic_DNA"/>
</dbReference>
<accession>A0A0F8YN56</accession>
<comment type="caution">
    <text evidence="1">The sequence shown here is derived from an EMBL/GenBank/DDBJ whole genome shotgun (WGS) entry which is preliminary data.</text>
</comment>
<reference evidence="1" key="1">
    <citation type="journal article" date="2015" name="Nature">
        <title>Complex archaea that bridge the gap between prokaryotes and eukaryotes.</title>
        <authorList>
            <person name="Spang A."/>
            <person name="Saw J.H."/>
            <person name="Jorgensen S.L."/>
            <person name="Zaremba-Niedzwiedzka K."/>
            <person name="Martijn J."/>
            <person name="Lind A.E."/>
            <person name="van Eijk R."/>
            <person name="Schleper C."/>
            <person name="Guy L."/>
            <person name="Ettema T.J."/>
        </authorList>
    </citation>
    <scope>NUCLEOTIDE SEQUENCE</scope>
</reference>
<gene>
    <name evidence="1" type="ORF">LCGC14_2876380</name>
</gene>
<organism evidence="1">
    <name type="scientific">marine sediment metagenome</name>
    <dbReference type="NCBI Taxonomy" id="412755"/>
    <lineage>
        <taxon>unclassified sequences</taxon>
        <taxon>metagenomes</taxon>
        <taxon>ecological metagenomes</taxon>
    </lineage>
</organism>
<evidence type="ECO:0000313" key="1">
    <source>
        <dbReference type="EMBL" id="KKK75175.1"/>
    </source>
</evidence>
<proteinExistence type="predicted"/>
<feature type="non-terminal residue" evidence="1">
    <location>
        <position position="390"/>
    </location>
</feature>
<name>A0A0F8YN56_9ZZZZ</name>